<dbReference type="EMBL" id="PUIA01000035">
    <property type="protein sequence ID" value="PQO33320.1"/>
    <property type="molecule type" value="Genomic_DNA"/>
</dbReference>
<sequence>MSTNKVFPRLGTMLVSASLVVGFLTIVGMAQDKGVPDRRESDESQFTLLKELDRRAAEAIRHAEMPDDPKSAYQLSGDLTYQVVKQYLAGKQYDRAIVLQELGHEPFPDQYLRLRNDFIFGFLRTKDVESLPHVLAVNCPADRMGLGESIESALTLHPADSTKGKGVRVLCDAYAISKSKENRKRLATALRRGMEPLGIAAEDDDQFVAMATKWLDEHKTTHEANPDYRLKAGGPYTFRTDIPLFVPIGSVKKWDGKTVTPPL</sequence>
<accession>A0A2S8FMW6</accession>
<dbReference type="AlphaFoldDB" id="A0A2S8FMW6"/>
<dbReference type="RefSeq" id="WP_146115612.1">
    <property type="nucleotide sequence ID" value="NZ_PUIA01000035.1"/>
</dbReference>
<evidence type="ECO:0000313" key="1">
    <source>
        <dbReference type="EMBL" id="PQO33320.1"/>
    </source>
</evidence>
<evidence type="ECO:0000313" key="2">
    <source>
        <dbReference type="Proteomes" id="UP000240009"/>
    </source>
</evidence>
<proteinExistence type="predicted"/>
<protein>
    <submittedName>
        <fullName evidence="1">Uncharacterized protein</fullName>
    </submittedName>
</protein>
<gene>
    <name evidence="1" type="ORF">C5Y96_10740</name>
</gene>
<comment type="caution">
    <text evidence="1">The sequence shown here is derived from an EMBL/GenBank/DDBJ whole genome shotgun (WGS) entry which is preliminary data.</text>
</comment>
<organism evidence="1 2">
    <name type="scientific">Blastopirellula marina</name>
    <dbReference type="NCBI Taxonomy" id="124"/>
    <lineage>
        <taxon>Bacteria</taxon>
        <taxon>Pseudomonadati</taxon>
        <taxon>Planctomycetota</taxon>
        <taxon>Planctomycetia</taxon>
        <taxon>Pirellulales</taxon>
        <taxon>Pirellulaceae</taxon>
        <taxon>Blastopirellula</taxon>
    </lineage>
</organism>
<dbReference type="Proteomes" id="UP000240009">
    <property type="component" value="Unassembled WGS sequence"/>
</dbReference>
<reference evidence="1 2" key="1">
    <citation type="submission" date="2018-02" db="EMBL/GenBank/DDBJ databases">
        <title>Comparative genomes isolates from brazilian mangrove.</title>
        <authorList>
            <person name="Araujo J.E."/>
            <person name="Taketani R.G."/>
            <person name="Silva M.C.P."/>
            <person name="Loureco M.V."/>
            <person name="Andreote F.D."/>
        </authorList>
    </citation>
    <scope>NUCLEOTIDE SEQUENCE [LARGE SCALE GENOMIC DNA]</scope>
    <source>
        <strain evidence="1 2">HEX-2 MGV</strain>
    </source>
</reference>
<name>A0A2S8FMW6_9BACT</name>